<gene>
    <name evidence="4" type="ORF">CCAM_LOCUS18672</name>
</gene>
<protein>
    <recommendedName>
        <fullName evidence="6">WEB family protein</fullName>
    </recommendedName>
</protein>
<name>A0A484LLV5_9ASTE</name>
<evidence type="ECO:0000256" key="2">
    <source>
        <dbReference type="ARBA" id="ARBA00023054"/>
    </source>
</evidence>
<evidence type="ECO:0000313" key="5">
    <source>
        <dbReference type="Proteomes" id="UP000595140"/>
    </source>
</evidence>
<dbReference type="GO" id="GO:0005829">
    <property type="term" value="C:cytosol"/>
    <property type="evidence" value="ECO:0007669"/>
    <property type="project" value="TreeGrafter"/>
</dbReference>
<dbReference type="Proteomes" id="UP000595140">
    <property type="component" value="Unassembled WGS sequence"/>
</dbReference>
<evidence type="ECO:0000256" key="1">
    <source>
        <dbReference type="ARBA" id="ARBA00005485"/>
    </source>
</evidence>
<sequence length="217" mass="24705">MHTYMEAPSADGGGGSGGLRTTMEIRKAAEIDTSSPFRSVKEAVLLFGDTLLAHRLYPNNTSLHQKEEAIPPKLSSVRAELEETKQRLQKAKEESFVMATCLSSLQDELRRTKTELHLLKQQSQRHESEAEDLKFIEAPAMIDLQLNKSSPEIIECDNVMRFEKKKYVSFSRRHHFPAREDDNVVLERHPSLKKKKKKPVLIPLMAIGGIFSRKKSH</sequence>
<evidence type="ECO:0008006" key="6">
    <source>
        <dbReference type="Google" id="ProtNLM"/>
    </source>
</evidence>
<dbReference type="PANTHER" id="PTHR32054">
    <property type="entry name" value="HEAVY CHAIN, PUTATIVE, EXPRESSED-RELATED-RELATED"/>
    <property type="match status" value="1"/>
</dbReference>
<keyword evidence="5" id="KW-1185">Reference proteome</keyword>
<feature type="coiled-coil region" evidence="3">
    <location>
        <begin position="74"/>
        <end position="129"/>
    </location>
</feature>
<organism evidence="4 5">
    <name type="scientific">Cuscuta campestris</name>
    <dbReference type="NCBI Taxonomy" id="132261"/>
    <lineage>
        <taxon>Eukaryota</taxon>
        <taxon>Viridiplantae</taxon>
        <taxon>Streptophyta</taxon>
        <taxon>Embryophyta</taxon>
        <taxon>Tracheophyta</taxon>
        <taxon>Spermatophyta</taxon>
        <taxon>Magnoliopsida</taxon>
        <taxon>eudicotyledons</taxon>
        <taxon>Gunneridae</taxon>
        <taxon>Pentapetalae</taxon>
        <taxon>asterids</taxon>
        <taxon>lamiids</taxon>
        <taxon>Solanales</taxon>
        <taxon>Convolvulaceae</taxon>
        <taxon>Cuscuteae</taxon>
        <taxon>Cuscuta</taxon>
        <taxon>Cuscuta subgen. Grammica</taxon>
        <taxon>Cuscuta sect. Cleistogrammica</taxon>
    </lineage>
</organism>
<keyword evidence="2 3" id="KW-0175">Coiled coil</keyword>
<dbReference type="EMBL" id="OOIL02001580">
    <property type="protein sequence ID" value="VFQ76896.1"/>
    <property type="molecule type" value="Genomic_DNA"/>
</dbReference>
<accession>A0A484LLV5</accession>
<evidence type="ECO:0000256" key="3">
    <source>
        <dbReference type="SAM" id="Coils"/>
    </source>
</evidence>
<evidence type="ECO:0000313" key="4">
    <source>
        <dbReference type="EMBL" id="VFQ76896.1"/>
    </source>
</evidence>
<reference evidence="4 5" key="1">
    <citation type="submission" date="2018-04" db="EMBL/GenBank/DDBJ databases">
        <authorList>
            <person name="Vogel A."/>
        </authorList>
    </citation>
    <scope>NUCLEOTIDE SEQUENCE [LARGE SCALE GENOMIC DNA]</scope>
</reference>
<dbReference type="AlphaFoldDB" id="A0A484LLV5"/>
<dbReference type="PANTHER" id="PTHR32054:SF9">
    <property type="entry name" value="OS04G0116200 PROTEIN"/>
    <property type="match status" value="1"/>
</dbReference>
<dbReference type="GO" id="GO:0009903">
    <property type="term" value="P:chloroplast avoidance movement"/>
    <property type="evidence" value="ECO:0007669"/>
    <property type="project" value="TreeGrafter"/>
</dbReference>
<comment type="similarity">
    <text evidence="1">Belongs to the WEB family.</text>
</comment>
<dbReference type="GO" id="GO:0009904">
    <property type="term" value="P:chloroplast accumulation movement"/>
    <property type="evidence" value="ECO:0007669"/>
    <property type="project" value="TreeGrafter"/>
</dbReference>
<dbReference type="OrthoDB" id="4585693at2759"/>
<proteinExistence type="inferred from homology"/>